<gene>
    <name evidence="1" type="ORF">V2H45_06815</name>
</gene>
<organism evidence="1 2">
    <name type="scientific">Tumidithrix elongata BACA0141</name>
    <dbReference type="NCBI Taxonomy" id="2716417"/>
    <lineage>
        <taxon>Bacteria</taxon>
        <taxon>Bacillati</taxon>
        <taxon>Cyanobacteriota</taxon>
        <taxon>Cyanophyceae</taxon>
        <taxon>Pseudanabaenales</taxon>
        <taxon>Pseudanabaenaceae</taxon>
        <taxon>Tumidithrix</taxon>
        <taxon>Tumidithrix elongata</taxon>
    </lineage>
</organism>
<proteinExistence type="predicted"/>
<accession>A0AAW9Q1F5</accession>
<protein>
    <submittedName>
        <fullName evidence="1">Uncharacterized protein</fullName>
    </submittedName>
</protein>
<evidence type="ECO:0000313" key="2">
    <source>
        <dbReference type="Proteomes" id="UP001333818"/>
    </source>
</evidence>
<dbReference type="EMBL" id="JAZBJZ010000019">
    <property type="protein sequence ID" value="MEE3716451.1"/>
    <property type="molecule type" value="Genomic_DNA"/>
</dbReference>
<keyword evidence="2" id="KW-1185">Reference proteome</keyword>
<evidence type="ECO:0000313" key="1">
    <source>
        <dbReference type="EMBL" id="MEE3716451.1"/>
    </source>
</evidence>
<sequence length="77" mass="9037">MTAKPKLELTRIGKENRSILEPYILLEEPRQVSQQISFKSTTDRNLKTNTVRNPATQIFKWLEHRYDFVWGSELGTS</sequence>
<name>A0AAW9Q1F5_9CYAN</name>
<dbReference type="AlphaFoldDB" id="A0AAW9Q1F5"/>
<comment type="caution">
    <text evidence="1">The sequence shown here is derived from an EMBL/GenBank/DDBJ whole genome shotgun (WGS) entry which is preliminary data.</text>
</comment>
<reference evidence="1" key="1">
    <citation type="submission" date="2024-01" db="EMBL/GenBank/DDBJ databases">
        <title>Bank of Algae and Cyanobacteria of the Azores (BACA) strain genomes.</title>
        <authorList>
            <person name="Luz R."/>
            <person name="Cordeiro R."/>
            <person name="Fonseca A."/>
            <person name="Goncalves V."/>
        </authorList>
    </citation>
    <scope>NUCLEOTIDE SEQUENCE</scope>
    <source>
        <strain evidence="1">BACA0141</strain>
    </source>
</reference>
<dbReference type="RefSeq" id="WP_330482880.1">
    <property type="nucleotide sequence ID" value="NZ_JAZBJZ010000019.1"/>
</dbReference>
<dbReference type="Proteomes" id="UP001333818">
    <property type="component" value="Unassembled WGS sequence"/>
</dbReference>